<evidence type="ECO:0000256" key="1">
    <source>
        <dbReference type="SAM" id="Phobius"/>
    </source>
</evidence>
<keyword evidence="1" id="KW-0812">Transmembrane</keyword>
<keyword evidence="1" id="KW-0472">Membrane</keyword>
<name>A0A7C4AIW5_9BACT</name>
<dbReference type="EMBL" id="DTHO01000017">
    <property type="protein sequence ID" value="HGG99175.1"/>
    <property type="molecule type" value="Genomic_DNA"/>
</dbReference>
<sequence>MIDILKITFIFLFILFLLRKKINIGYTLLAGSLLFVIFYSFDFEKTCSSLLKTLTSHTTLNLLFSLTLIKSFEYSLRQTGLMQSMTEASQTLLNNKKFSIISMPLIIGMLPSLGGAYLSAPMVDTATKNLSMSNEEKAFINYWFRHPWELILPLYPGIVLASALSGIPLRDLILLNLPVAIIFFISGFFLSMKNLKSEKKSIKAFKMLKNLYSFIPIILVLLPVILLKVDLSITLFLNILIICFYFRVKFKKTISIIKYGFTLDVIVLVLGVMIFKEMLQSSGAVDGVAKAITQSGVPYLVVFISVPLFIGLITGISVGFVGSTFPLLLHLKKIVPYEISIAFVSGYIGVLISPLHLCLILTREYFRADMFGIYRKIIPACIIIFSTALIEFAVLRYYN</sequence>
<dbReference type="InterPro" id="IPR007294">
    <property type="entry name" value="DUF401"/>
</dbReference>
<feature type="transmembrane region" description="Helical" evidence="1">
    <location>
        <begin position="341"/>
        <end position="362"/>
    </location>
</feature>
<feature type="transmembrane region" description="Helical" evidence="1">
    <location>
        <begin position="59"/>
        <end position="77"/>
    </location>
</feature>
<feature type="transmembrane region" description="Helical" evidence="1">
    <location>
        <begin position="211"/>
        <end position="227"/>
    </location>
</feature>
<keyword evidence="1" id="KW-1133">Transmembrane helix</keyword>
<dbReference type="PANTHER" id="PTHR39556">
    <property type="entry name" value="PROTEIN, PUTATIVE-RELATED"/>
    <property type="match status" value="1"/>
</dbReference>
<feature type="transmembrane region" description="Helical" evidence="1">
    <location>
        <begin position="98"/>
        <end position="120"/>
    </location>
</feature>
<evidence type="ECO:0000313" key="2">
    <source>
        <dbReference type="EMBL" id="HGG99175.1"/>
    </source>
</evidence>
<dbReference type="PANTHER" id="PTHR39556:SF1">
    <property type="entry name" value="PROTEIN, PUTATIVE-RELATED"/>
    <property type="match status" value="1"/>
</dbReference>
<feature type="transmembrane region" description="Helical" evidence="1">
    <location>
        <begin position="172"/>
        <end position="190"/>
    </location>
</feature>
<reference evidence="2" key="1">
    <citation type="journal article" date="2020" name="mSystems">
        <title>Genome- and Community-Level Interaction Insights into Carbon Utilization and Element Cycling Functions of Hydrothermarchaeota in Hydrothermal Sediment.</title>
        <authorList>
            <person name="Zhou Z."/>
            <person name="Liu Y."/>
            <person name="Xu W."/>
            <person name="Pan J."/>
            <person name="Luo Z.H."/>
            <person name="Li M."/>
        </authorList>
    </citation>
    <scope>NUCLEOTIDE SEQUENCE [LARGE SCALE GENOMIC DNA]</scope>
    <source>
        <strain evidence="2">SpSt-788</strain>
    </source>
</reference>
<feature type="transmembrane region" description="Helical" evidence="1">
    <location>
        <begin position="260"/>
        <end position="279"/>
    </location>
</feature>
<comment type="caution">
    <text evidence="2">The sequence shown here is derived from an EMBL/GenBank/DDBJ whole genome shotgun (WGS) entry which is preliminary data.</text>
</comment>
<gene>
    <name evidence="2" type="ORF">ENV75_01810</name>
</gene>
<dbReference type="Pfam" id="PF04165">
    <property type="entry name" value="DUF401"/>
    <property type="match status" value="1"/>
</dbReference>
<dbReference type="AlphaFoldDB" id="A0A7C4AIW5"/>
<feature type="transmembrane region" description="Helical" evidence="1">
    <location>
        <begin position="299"/>
        <end position="329"/>
    </location>
</feature>
<feature type="transmembrane region" description="Helical" evidence="1">
    <location>
        <begin position="377"/>
        <end position="398"/>
    </location>
</feature>
<protein>
    <submittedName>
        <fullName evidence="2">DUF401 family protein</fullName>
    </submittedName>
</protein>
<proteinExistence type="predicted"/>
<accession>A0A7C4AIW5</accession>
<feature type="transmembrane region" description="Helical" evidence="1">
    <location>
        <begin position="21"/>
        <end position="39"/>
    </location>
</feature>
<organism evidence="2">
    <name type="scientific">Thermodesulfovibrio aggregans</name>
    <dbReference type="NCBI Taxonomy" id="86166"/>
    <lineage>
        <taxon>Bacteria</taxon>
        <taxon>Pseudomonadati</taxon>
        <taxon>Nitrospirota</taxon>
        <taxon>Thermodesulfovibrionia</taxon>
        <taxon>Thermodesulfovibrionales</taxon>
        <taxon>Thermodesulfovibrionaceae</taxon>
        <taxon>Thermodesulfovibrio</taxon>
    </lineage>
</organism>